<organism evidence="2 3">
    <name type="scientific">Thermogymnomonas acidicola</name>
    <dbReference type="NCBI Taxonomy" id="399579"/>
    <lineage>
        <taxon>Archaea</taxon>
        <taxon>Methanobacteriati</taxon>
        <taxon>Thermoplasmatota</taxon>
        <taxon>Thermoplasmata</taxon>
        <taxon>Thermoplasmatales</taxon>
        <taxon>Thermogymnomonas</taxon>
    </lineage>
</organism>
<dbReference type="EMBL" id="BMNY01000001">
    <property type="protein sequence ID" value="GGM65929.1"/>
    <property type="molecule type" value="Genomic_DNA"/>
</dbReference>
<keyword evidence="1" id="KW-0812">Transmembrane</keyword>
<dbReference type="InterPro" id="IPR001457">
    <property type="entry name" value="NADH_UbQ/plastoQ_OxRdtase_su6"/>
</dbReference>
<protein>
    <recommendedName>
        <fullName evidence="4">NADH-quinone oxidoreductase subunit J</fullName>
    </recommendedName>
</protein>
<name>A0AA37F8T2_9ARCH</name>
<dbReference type="RefSeq" id="WP_188679277.1">
    <property type="nucleotide sequence ID" value="NZ_BMNY01000001.1"/>
</dbReference>
<accession>A0AA37F8T2</accession>
<feature type="transmembrane region" description="Helical" evidence="1">
    <location>
        <begin position="46"/>
        <end position="67"/>
    </location>
</feature>
<evidence type="ECO:0000313" key="3">
    <source>
        <dbReference type="Proteomes" id="UP000632195"/>
    </source>
</evidence>
<keyword evidence="3" id="KW-1185">Reference proteome</keyword>
<proteinExistence type="predicted"/>
<dbReference type="AlphaFoldDB" id="A0AA37F8T2"/>
<keyword evidence="1" id="KW-1133">Transmembrane helix</keyword>
<gene>
    <name evidence="2" type="ORF">GCM10007108_00280</name>
</gene>
<evidence type="ECO:0000256" key="1">
    <source>
        <dbReference type="SAM" id="Phobius"/>
    </source>
</evidence>
<keyword evidence="1" id="KW-0472">Membrane</keyword>
<dbReference type="Gene3D" id="1.20.120.1200">
    <property type="entry name" value="NADH-ubiquinone/plastoquinone oxidoreductase chain 6, subunit NuoJ"/>
    <property type="match status" value="1"/>
</dbReference>
<reference evidence="2" key="2">
    <citation type="submission" date="2022-09" db="EMBL/GenBank/DDBJ databases">
        <authorList>
            <person name="Sun Q."/>
            <person name="Ohkuma M."/>
        </authorList>
    </citation>
    <scope>NUCLEOTIDE SEQUENCE</scope>
    <source>
        <strain evidence="2">JCM 13583</strain>
    </source>
</reference>
<evidence type="ECO:0000313" key="2">
    <source>
        <dbReference type="EMBL" id="GGM65929.1"/>
    </source>
</evidence>
<dbReference type="InterPro" id="IPR042106">
    <property type="entry name" value="Nuo/plastoQ_OxRdtase_6_NuoJ"/>
</dbReference>
<dbReference type="GO" id="GO:0008137">
    <property type="term" value="F:NADH dehydrogenase (ubiquinone) activity"/>
    <property type="evidence" value="ECO:0007669"/>
    <property type="project" value="InterPro"/>
</dbReference>
<dbReference type="Pfam" id="PF00499">
    <property type="entry name" value="Oxidored_q3"/>
    <property type="match status" value="1"/>
</dbReference>
<reference evidence="2" key="1">
    <citation type="journal article" date="2014" name="Int. J. Syst. Evol. Microbiol.">
        <title>Complete genome sequence of Corynebacterium casei LMG S-19264T (=DSM 44701T), isolated from a smear-ripened cheese.</title>
        <authorList>
            <consortium name="US DOE Joint Genome Institute (JGI-PGF)"/>
            <person name="Walter F."/>
            <person name="Albersmeier A."/>
            <person name="Kalinowski J."/>
            <person name="Ruckert C."/>
        </authorList>
    </citation>
    <scope>NUCLEOTIDE SEQUENCE</scope>
    <source>
        <strain evidence="2">JCM 13583</strain>
    </source>
</reference>
<comment type="caution">
    <text evidence="2">The sequence shown here is derived from an EMBL/GenBank/DDBJ whole genome shotgun (WGS) entry which is preliminary data.</text>
</comment>
<sequence length="72" mass="8141">MNRRAALVAVVVFFIVFFGVITQIQGSFIPTSQDIQDISLMLFNQYVVPFELLSVVLVSGIIGMLYITRRDE</sequence>
<dbReference type="Proteomes" id="UP000632195">
    <property type="component" value="Unassembled WGS sequence"/>
</dbReference>
<evidence type="ECO:0008006" key="4">
    <source>
        <dbReference type="Google" id="ProtNLM"/>
    </source>
</evidence>